<comment type="caution">
    <text evidence="24">The sequence shown here is derived from an EMBL/GenBank/DDBJ whole genome shotgun (WGS) entry which is preliminary data.</text>
</comment>
<accession>A0A7X0JUV9</accession>
<keyword evidence="7 18" id="KW-0560">Oxidoreductase</keyword>
<dbReference type="Pfam" id="PF14850">
    <property type="entry name" value="Pro_dh-DNA_bdg"/>
    <property type="match status" value="1"/>
</dbReference>
<evidence type="ECO:0000313" key="24">
    <source>
        <dbReference type="EMBL" id="MBB6522695.1"/>
    </source>
</evidence>
<evidence type="ECO:0000259" key="21">
    <source>
        <dbReference type="Pfam" id="PF01619"/>
    </source>
</evidence>
<sequence>MLYPENHSAQSNLRQQIRDAYRLDENQVVENLLAQDEVDAISRAKIWQKARDLILHIRKEQEGKGGVDALLQEFSLSTDEGIVLMCLAEALLRVPDKDTMDRLIRDKLSAGDWDSHLGNSDSLFVNASAWGLLLTGKMVSYSDDSKRRNFGILKQTMGRVGEPVIRRAVRYAMQIMGTQFVLGTTIIQALKRAAEEEAKGYRYSYDMLGEGARTDADAQRYFQSYMDAIEAIGKAAANAGPEESPGISVKLSAIHPRYEFSHRQRVMDELVPRLKELALAAKRYDIGFTVDAEEADRLDLSFDIIEAVYLDEDLAGWEGFGLAIQAYQKRAHLVIDWIIGLARKGGRRIMVRLVKGAYWDSEIKWSQEEGLDGYPVFTRKASTDVSYQVCAQKLLAARDCVFPQFATHNAYSVASILAMDSERKGFEFQRLHGMGEALYENMVADEGISCRIYAPVGEHADLLAYLVRRLLENGANSSFVNNIVDESIPVESLLEDPFATVESWKEKSNSVIPLPEDIFENEFSQPRKNSTGFDLTDCNHTEPAKAALEALVSKWLDSAGTQDGDHAVVNPANHSETIARLRFDNADSVEAKLQQVESAQSAWEGRAVSERAALLNVMADALEQHRDEFLALCVKEAGKSVPDAVAEIREAVDFCRYYARQAEHLFADYDVQSRGVVLCISPWNFPLAIFLGQVAAALVTGNTVLAKPAEQTSLVALRCIELWREKGLPADALQLIIGPGKPVGEQLVPDARIRAVMFTGSTATGQWINQTLAAREDNAIPLVAETGGQNAIIVDSTALPEQVVDDVMSSGFQSAGQRCSALRVLFLQEDIADKVITMIKGAMAELHVGDPQWLSTDVGPVIDGAALARLQTHQTRLAEMPNAQARLHFACPVSSDLPEGNYFAPHLYELNSLDLLHEEVFGPVVHVVRFKANELDDVIAQINRAGFGLTLGVHSRIEAVCDKVALQAKVGNVYINRNIIGAVVGVQPFGGRGLSGTGPKAGGPAYLQALVMAKSVSTPIDLHIPEINQSTEAEQAFALVAKAQAQWNSLGFDARLNRLRRLLANMANLESLPNLESMLENSQDLLQSMDEKFSAVKCLPGPTGESNLLGYDARGVLLATKAEGQTYCQFFAPLMSALLAGNGLLVHLQSDDQELFQHLNVFAKQAEIPTDLIRAVNDQEMASVLSVPALAGVVLPAFSVRLQGVLAQREGAILPQIQACDPFFEQRLLVEKTITTDTTAAGGNASLMSISED</sequence>
<dbReference type="Gene3D" id="3.20.20.220">
    <property type="match status" value="1"/>
</dbReference>
<dbReference type="GO" id="GO:0010133">
    <property type="term" value="P:L-proline catabolic process to L-glutamate"/>
    <property type="evidence" value="ECO:0007669"/>
    <property type="project" value="UniProtKB-UniRule"/>
</dbReference>
<dbReference type="SUPFAM" id="SSF81935">
    <property type="entry name" value="N-terminal domain of bifunctional PutA protein"/>
    <property type="match status" value="1"/>
</dbReference>
<dbReference type="Gene3D" id="3.40.605.10">
    <property type="entry name" value="Aldehyde Dehydrogenase, Chain A, domain 1"/>
    <property type="match status" value="1"/>
</dbReference>
<evidence type="ECO:0000256" key="14">
    <source>
        <dbReference type="ARBA" id="ARBA00048142"/>
    </source>
</evidence>
<dbReference type="GO" id="GO:0003842">
    <property type="term" value="F:L-glutamate gamma-semialdehyde dehydrogenase activity"/>
    <property type="evidence" value="ECO:0007669"/>
    <property type="project" value="UniProtKB-UniRule"/>
</dbReference>
<comment type="pathway">
    <text evidence="2 18">Amino-acid degradation; L-proline degradation into L-glutamate; L-glutamate from L-proline: step 1/2.</text>
</comment>
<dbReference type="Gene3D" id="1.20.5.550">
    <property type="entry name" value="Single Helix bin"/>
    <property type="match status" value="1"/>
</dbReference>
<keyword evidence="25" id="KW-1185">Reference proteome</keyword>
<feature type="active site" evidence="19">
    <location>
        <position position="819"/>
    </location>
</feature>
<dbReference type="SUPFAM" id="SSF51730">
    <property type="entry name" value="FAD-linked oxidoreductase"/>
    <property type="match status" value="1"/>
</dbReference>
<dbReference type="PIRSF" id="PIRSF000197">
    <property type="entry name" value="Bifunct_PutA"/>
    <property type="match status" value="1"/>
</dbReference>
<dbReference type="Pfam" id="PF01619">
    <property type="entry name" value="Pro_dh"/>
    <property type="match status" value="1"/>
</dbReference>
<dbReference type="InterPro" id="IPR002872">
    <property type="entry name" value="Proline_DH_dom"/>
</dbReference>
<comment type="similarity">
    <text evidence="16 18">In the N-terminal section; belongs to the proline dehydrogenase family.</text>
</comment>
<reference evidence="24 25" key="1">
    <citation type="submission" date="2020-08" db="EMBL/GenBank/DDBJ databases">
        <title>Genomic Encyclopedia of Type Strains, Phase IV (KMG-IV): sequencing the most valuable type-strain genomes for metagenomic binning, comparative biology and taxonomic classification.</title>
        <authorList>
            <person name="Goeker M."/>
        </authorList>
    </citation>
    <scope>NUCLEOTIDE SEQUENCE [LARGE SCALE GENOMIC DNA]</scope>
    <source>
        <strain evidence="24 25">DSM 22368</strain>
    </source>
</reference>
<comment type="catalytic activity">
    <reaction evidence="15 18">
        <text>L-proline + a quinone = (S)-1-pyrroline-5-carboxylate + a quinol + H(+)</text>
        <dbReference type="Rhea" id="RHEA:23784"/>
        <dbReference type="ChEBI" id="CHEBI:15378"/>
        <dbReference type="ChEBI" id="CHEBI:17388"/>
        <dbReference type="ChEBI" id="CHEBI:24646"/>
        <dbReference type="ChEBI" id="CHEBI:60039"/>
        <dbReference type="ChEBI" id="CHEBI:132124"/>
        <dbReference type="EC" id="1.5.5.2"/>
    </reaction>
</comment>
<keyword evidence="8 18" id="KW-0805">Transcription regulation</keyword>
<evidence type="ECO:0000256" key="1">
    <source>
        <dbReference type="ARBA" id="ARBA00001974"/>
    </source>
</evidence>
<keyword evidence="11 18" id="KW-0238">DNA-binding</keyword>
<dbReference type="RefSeq" id="WP_166845396.1">
    <property type="nucleotide sequence ID" value="NZ_JAAONY010000002.1"/>
</dbReference>
<evidence type="ECO:0000256" key="19">
    <source>
        <dbReference type="PIRSR" id="PIRSR000197-1"/>
    </source>
</evidence>
<dbReference type="FunFam" id="3.20.20.220:FF:000004">
    <property type="entry name" value="Bifunctional protein PutA"/>
    <property type="match status" value="1"/>
</dbReference>
<dbReference type="InterPro" id="IPR016161">
    <property type="entry name" value="Ald_DH/histidinol_DH"/>
</dbReference>
<dbReference type="NCBIfam" id="TIGR01238">
    <property type="entry name" value="D1pyr5carbox3"/>
    <property type="match status" value="1"/>
</dbReference>
<dbReference type="GO" id="GO:0004657">
    <property type="term" value="F:proline dehydrogenase activity"/>
    <property type="evidence" value="ECO:0007669"/>
    <property type="project" value="UniProtKB-UniRule"/>
</dbReference>
<dbReference type="InterPro" id="IPR050485">
    <property type="entry name" value="Proline_metab_enzyme"/>
</dbReference>
<feature type="active site" evidence="19">
    <location>
        <position position="785"/>
    </location>
</feature>
<protein>
    <recommendedName>
        <fullName evidence="18">Bifunctional protein PutA</fullName>
    </recommendedName>
    <domain>
        <recommendedName>
            <fullName evidence="18">Proline dehydrogenase</fullName>
            <ecNumber evidence="18">1.5.5.2</ecNumber>
        </recommendedName>
        <alternativeName>
            <fullName evidence="18">Proline oxidase</fullName>
        </alternativeName>
    </domain>
    <domain>
        <recommendedName>
            <fullName evidence="18">Delta-1-pyrroline-5-carboxylate dehydrogenase</fullName>
            <shortName evidence="18">P5C dehydrogenase</shortName>
            <ecNumber evidence="18">1.2.1.88</ecNumber>
        </recommendedName>
        <alternativeName>
            <fullName evidence="18">L-glutamate gamma-semialdehyde dehydrogenase</fullName>
        </alternativeName>
    </domain>
</protein>
<evidence type="ECO:0000256" key="17">
    <source>
        <dbReference type="ARBA" id="ARBA00060911"/>
    </source>
</evidence>
<dbReference type="GO" id="GO:0003700">
    <property type="term" value="F:DNA-binding transcription factor activity"/>
    <property type="evidence" value="ECO:0007669"/>
    <property type="project" value="InterPro"/>
</dbReference>
<feature type="domain" description="Proline dehydrogenase" evidence="21">
    <location>
        <begin position="189"/>
        <end position="481"/>
    </location>
</feature>
<dbReference type="Pfam" id="PF18327">
    <property type="entry name" value="PRODH"/>
    <property type="match status" value="1"/>
</dbReference>
<keyword evidence="6 18" id="KW-0274">FAD</keyword>
<evidence type="ECO:0000256" key="7">
    <source>
        <dbReference type="ARBA" id="ARBA00023002"/>
    </source>
</evidence>
<evidence type="ECO:0000313" key="25">
    <source>
        <dbReference type="Proteomes" id="UP000528457"/>
    </source>
</evidence>
<dbReference type="Gene3D" id="3.40.309.10">
    <property type="entry name" value="Aldehyde Dehydrogenase, Chain A, domain 2"/>
    <property type="match status" value="1"/>
</dbReference>
<dbReference type="FunFam" id="3.40.309.10:FF:000005">
    <property type="entry name" value="1-pyrroline-5-carboxylate dehydrogenase 1"/>
    <property type="match status" value="1"/>
</dbReference>
<keyword evidence="10 18" id="KW-0642">Proline metabolism</keyword>
<gene>
    <name evidence="24" type="ORF">HNR48_002980</name>
</gene>
<dbReference type="PANTHER" id="PTHR42862:SF1">
    <property type="entry name" value="DELTA-1-PYRROLINE-5-CARBOXYLATE DEHYDROGENASE 2, ISOFORM A-RELATED"/>
    <property type="match status" value="1"/>
</dbReference>
<evidence type="ECO:0000256" key="18">
    <source>
        <dbReference type="PIRNR" id="PIRNR000197"/>
    </source>
</evidence>
<comment type="function">
    <text evidence="18">Oxidizes proline to glutamate for use as a carbon and nitrogen source.</text>
</comment>
<dbReference type="Pfam" id="PF00171">
    <property type="entry name" value="Aldedh"/>
    <property type="match status" value="1"/>
</dbReference>
<feature type="domain" description="Proline dehydrogenase PutA" evidence="22">
    <location>
        <begin position="67"/>
        <end position="180"/>
    </location>
</feature>
<evidence type="ECO:0000256" key="11">
    <source>
        <dbReference type="ARBA" id="ARBA00023125"/>
    </source>
</evidence>
<evidence type="ECO:0000256" key="13">
    <source>
        <dbReference type="ARBA" id="ARBA00023268"/>
    </source>
</evidence>
<evidence type="ECO:0000256" key="8">
    <source>
        <dbReference type="ARBA" id="ARBA00023015"/>
    </source>
</evidence>
<dbReference type="Proteomes" id="UP000528457">
    <property type="component" value="Unassembled WGS sequence"/>
</dbReference>
<feature type="domain" description="Aldehyde dehydrogenase" evidence="20">
    <location>
        <begin position="564"/>
        <end position="1016"/>
    </location>
</feature>
<evidence type="ECO:0000256" key="12">
    <source>
        <dbReference type="ARBA" id="ARBA00023163"/>
    </source>
</evidence>
<evidence type="ECO:0000256" key="10">
    <source>
        <dbReference type="ARBA" id="ARBA00023062"/>
    </source>
</evidence>
<keyword evidence="13" id="KW-0511">Multifunctional enzyme</keyword>
<keyword evidence="5 18" id="KW-0285">Flavoprotein</keyword>
<dbReference type="InterPro" id="IPR016162">
    <property type="entry name" value="Ald_DH_N"/>
</dbReference>
<evidence type="ECO:0000256" key="5">
    <source>
        <dbReference type="ARBA" id="ARBA00022630"/>
    </source>
</evidence>
<dbReference type="InterPro" id="IPR015590">
    <property type="entry name" value="Aldehyde_DH_dom"/>
</dbReference>
<dbReference type="InterPro" id="IPR029041">
    <property type="entry name" value="FAD-linked_oxidoreductase-like"/>
</dbReference>
<comment type="similarity">
    <text evidence="17 18">In the C-terminal section; belongs to the aldehyde dehydrogenase family.</text>
</comment>
<evidence type="ECO:0000259" key="23">
    <source>
        <dbReference type="Pfam" id="PF18327"/>
    </source>
</evidence>
<dbReference type="GO" id="GO:0003677">
    <property type="term" value="F:DNA binding"/>
    <property type="evidence" value="ECO:0007669"/>
    <property type="project" value="UniProtKB-KW"/>
</dbReference>
<dbReference type="InterPro" id="IPR024089">
    <property type="entry name" value="PRODH_PutA_dom_I/II"/>
</dbReference>
<dbReference type="UniPathway" id="UPA00261">
    <property type="reaction ID" value="UER00373"/>
</dbReference>
<evidence type="ECO:0000256" key="15">
    <source>
        <dbReference type="ARBA" id="ARBA00048779"/>
    </source>
</evidence>
<dbReference type="FunCoup" id="A0A7X0JUV9">
    <property type="interactions" value="291"/>
</dbReference>
<dbReference type="InterPro" id="IPR024082">
    <property type="entry name" value="PRODH_PutA_dom_II"/>
</dbReference>
<evidence type="ECO:0000256" key="9">
    <source>
        <dbReference type="ARBA" id="ARBA00023027"/>
    </source>
</evidence>
<evidence type="ECO:0000256" key="2">
    <source>
        <dbReference type="ARBA" id="ARBA00004739"/>
    </source>
</evidence>
<dbReference type="EC" id="1.5.5.2" evidence="18"/>
<dbReference type="InParanoid" id="A0A7X0JUV9"/>
<dbReference type="EMBL" id="JACHHT010000002">
    <property type="protein sequence ID" value="MBB6522695.1"/>
    <property type="molecule type" value="Genomic_DNA"/>
</dbReference>
<dbReference type="InterPro" id="IPR025703">
    <property type="entry name" value="Bifunct_PutA"/>
</dbReference>
<dbReference type="EC" id="1.2.1.88" evidence="18"/>
<comment type="cofactor">
    <cofactor evidence="1 18">
        <name>FAD</name>
        <dbReference type="ChEBI" id="CHEBI:57692"/>
    </cofactor>
</comment>
<keyword evidence="9 18" id="KW-0520">NAD</keyword>
<feature type="domain" description="Proline utilization A proline dehydrogenase N-terminal" evidence="23">
    <location>
        <begin position="11"/>
        <end position="58"/>
    </location>
</feature>
<dbReference type="SUPFAM" id="SSF53720">
    <property type="entry name" value="ALDH-like"/>
    <property type="match status" value="2"/>
</dbReference>
<dbReference type="InterPro" id="IPR024090">
    <property type="entry name" value="PRODH_PutA_dom_I"/>
</dbReference>
<dbReference type="PROSITE" id="PS00070">
    <property type="entry name" value="ALDEHYDE_DEHYDR_CYS"/>
    <property type="match status" value="1"/>
</dbReference>
<dbReference type="InterPro" id="IPR005933">
    <property type="entry name" value="PutA_C"/>
</dbReference>
<dbReference type="InterPro" id="IPR041349">
    <property type="entry name" value="PRODH"/>
</dbReference>
<keyword evidence="12 18" id="KW-0804">Transcription</keyword>
<dbReference type="NCBIfam" id="NF008869">
    <property type="entry name" value="PRK11904.1"/>
    <property type="match status" value="1"/>
</dbReference>
<keyword evidence="4 18" id="KW-0678">Repressor</keyword>
<organism evidence="24 25">
    <name type="scientific">Pseudoteredinibacter isoporae</name>
    <dbReference type="NCBI Taxonomy" id="570281"/>
    <lineage>
        <taxon>Bacteria</taxon>
        <taxon>Pseudomonadati</taxon>
        <taxon>Pseudomonadota</taxon>
        <taxon>Gammaproteobacteria</taxon>
        <taxon>Cellvibrionales</taxon>
        <taxon>Cellvibrionaceae</taxon>
        <taxon>Pseudoteredinibacter</taxon>
    </lineage>
</organism>
<dbReference type="Gene3D" id="1.20.5.460">
    <property type="entry name" value="Single helix bin"/>
    <property type="match status" value="1"/>
</dbReference>
<evidence type="ECO:0000256" key="3">
    <source>
        <dbReference type="ARBA" id="ARBA00004786"/>
    </source>
</evidence>
<dbReference type="GO" id="GO:0009898">
    <property type="term" value="C:cytoplasmic side of plasma membrane"/>
    <property type="evidence" value="ECO:0007669"/>
    <property type="project" value="TreeGrafter"/>
</dbReference>
<proteinExistence type="inferred from homology"/>
<evidence type="ECO:0000256" key="16">
    <source>
        <dbReference type="ARBA" id="ARBA00060889"/>
    </source>
</evidence>
<dbReference type="CDD" id="cd07125">
    <property type="entry name" value="ALDH_PutA-P5CDH"/>
    <property type="match status" value="1"/>
</dbReference>
<evidence type="ECO:0000259" key="20">
    <source>
        <dbReference type="Pfam" id="PF00171"/>
    </source>
</evidence>
<comment type="pathway">
    <text evidence="3 18">Amino-acid degradation; L-proline degradation into L-glutamate; L-glutamate from L-proline: step 2/2.</text>
</comment>
<evidence type="ECO:0000256" key="6">
    <source>
        <dbReference type="ARBA" id="ARBA00022827"/>
    </source>
</evidence>
<comment type="catalytic activity">
    <reaction evidence="14 18">
        <text>L-glutamate 5-semialdehyde + NAD(+) + H2O = L-glutamate + NADH + 2 H(+)</text>
        <dbReference type="Rhea" id="RHEA:30235"/>
        <dbReference type="ChEBI" id="CHEBI:15377"/>
        <dbReference type="ChEBI" id="CHEBI:15378"/>
        <dbReference type="ChEBI" id="CHEBI:29985"/>
        <dbReference type="ChEBI" id="CHEBI:57540"/>
        <dbReference type="ChEBI" id="CHEBI:57945"/>
        <dbReference type="ChEBI" id="CHEBI:58066"/>
        <dbReference type="EC" id="1.2.1.88"/>
    </reaction>
</comment>
<name>A0A7X0JUV9_9GAMM</name>
<dbReference type="AlphaFoldDB" id="A0A7X0JUV9"/>
<dbReference type="InterPro" id="IPR016160">
    <property type="entry name" value="Ald_DH_CS_CYS"/>
</dbReference>
<evidence type="ECO:0000256" key="4">
    <source>
        <dbReference type="ARBA" id="ARBA00022491"/>
    </source>
</evidence>
<dbReference type="PANTHER" id="PTHR42862">
    <property type="entry name" value="DELTA-1-PYRROLINE-5-CARBOXYLATE DEHYDROGENASE 1, ISOFORM A-RELATED"/>
    <property type="match status" value="1"/>
</dbReference>
<dbReference type="InterPro" id="IPR016163">
    <property type="entry name" value="Ald_DH_C"/>
</dbReference>
<evidence type="ECO:0000259" key="22">
    <source>
        <dbReference type="Pfam" id="PF14850"/>
    </source>
</evidence>